<dbReference type="EMBL" id="ML975171">
    <property type="protein sequence ID" value="KAF1809701.1"/>
    <property type="molecule type" value="Genomic_DNA"/>
</dbReference>
<dbReference type="GeneID" id="54420686"/>
<dbReference type="Proteomes" id="UP000504638">
    <property type="component" value="Unplaced"/>
</dbReference>
<dbReference type="RefSeq" id="XP_033531332.1">
    <property type="nucleotide sequence ID" value="XM_033680116.1"/>
</dbReference>
<dbReference type="OrthoDB" id="5339332at2759"/>
<evidence type="ECO:0000313" key="2">
    <source>
        <dbReference type="EMBL" id="KAF1809701.1"/>
    </source>
</evidence>
<evidence type="ECO:0000256" key="1">
    <source>
        <dbReference type="SAM" id="MobiDB-lite"/>
    </source>
</evidence>
<feature type="region of interest" description="Disordered" evidence="1">
    <location>
        <begin position="180"/>
        <end position="236"/>
    </location>
</feature>
<reference evidence="4" key="3">
    <citation type="submission" date="2025-04" db="UniProtKB">
        <authorList>
            <consortium name="RefSeq"/>
        </authorList>
    </citation>
    <scope>IDENTIFICATION</scope>
    <source>
        <strain evidence="4">CBS 781.70</strain>
    </source>
</reference>
<feature type="compositionally biased region" description="Basic and acidic residues" evidence="1">
    <location>
        <begin position="1"/>
        <end position="11"/>
    </location>
</feature>
<keyword evidence="3" id="KW-1185">Reference proteome</keyword>
<feature type="compositionally biased region" description="Basic and acidic residues" evidence="1">
    <location>
        <begin position="363"/>
        <end position="373"/>
    </location>
</feature>
<feature type="compositionally biased region" description="Polar residues" evidence="1">
    <location>
        <begin position="112"/>
        <end position="124"/>
    </location>
</feature>
<feature type="compositionally biased region" description="Polar residues" evidence="1">
    <location>
        <begin position="44"/>
        <end position="75"/>
    </location>
</feature>
<protein>
    <submittedName>
        <fullName evidence="2 4">Uncharacterized protein</fullName>
    </submittedName>
</protein>
<feature type="compositionally biased region" description="Polar residues" evidence="1">
    <location>
        <begin position="348"/>
        <end position="357"/>
    </location>
</feature>
<evidence type="ECO:0000313" key="4">
    <source>
        <dbReference type="RefSeq" id="XP_033531332.1"/>
    </source>
</evidence>
<feature type="region of interest" description="Disordered" evidence="1">
    <location>
        <begin position="1"/>
        <end position="96"/>
    </location>
</feature>
<dbReference type="AlphaFoldDB" id="A0A6G1FVL1"/>
<feature type="compositionally biased region" description="Polar residues" evidence="1">
    <location>
        <begin position="307"/>
        <end position="324"/>
    </location>
</feature>
<name>A0A6G1FVL1_9PEZI</name>
<gene>
    <name evidence="2 4" type="ORF">P152DRAFT_461377</name>
</gene>
<reference evidence="2 4" key="1">
    <citation type="submission" date="2020-01" db="EMBL/GenBank/DDBJ databases">
        <authorList>
            <consortium name="DOE Joint Genome Institute"/>
            <person name="Haridas S."/>
            <person name="Albert R."/>
            <person name="Binder M."/>
            <person name="Bloem J."/>
            <person name="Labutti K."/>
            <person name="Salamov A."/>
            <person name="Andreopoulos B."/>
            <person name="Baker S.E."/>
            <person name="Barry K."/>
            <person name="Bills G."/>
            <person name="Bluhm B.H."/>
            <person name="Cannon C."/>
            <person name="Castanera R."/>
            <person name="Culley D.E."/>
            <person name="Daum C."/>
            <person name="Ezra D."/>
            <person name="Gonzalez J.B."/>
            <person name="Henrissat B."/>
            <person name="Kuo A."/>
            <person name="Liang C."/>
            <person name="Lipzen A."/>
            <person name="Lutzoni F."/>
            <person name="Magnuson J."/>
            <person name="Mondo S."/>
            <person name="Nolan M."/>
            <person name="Ohm R."/>
            <person name="Pangilinan J."/>
            <person name="Park H.-J."/>
            <person name="Ramirez L."/>
            <person name="Alfaro M."/>
            <person name="Sun H."/>
            <person name="Tritt A."/>
            <person name="Yoshinaga Y."/>
            <person name="Zwiers L.-H."/>
            <person name="Turgeon B.G."/>
            <person name="Goodwin S.B."/>
            <person name="Spatafora J.W."/>
            <person name="Crous P.W."/>
            <person name="Grigoriev I.V."/>
        </authorList>
    </citation>
    <scope>NUCLEOTIDE SEQUENCE</scope>
    <source>
        <strain evidence="2 4">CBS 781.70</strain>
    </source>
</reference>
<reference evidence="4" key="2">
    <citation type="submission" date="2020-04" db="EMBL/GenBank/DDBJ databases">
        <authorList>
            <consortium name="NCBI Genome Project"/>
        </authorList>
    </citation>
    <scope>NUCLEOTIDE SEQUENCE</scope>
    <source>
        <strain evidence="4">CBS 781.70</strain>
    </source>
</reference>
<feature type="region of interest" description="Disordered" evidence="1">
    <location>
        <begin position="307"/>
        <end position="328"/>
    </location>
</feature>
<organism evidence="2">
    <name type="scientific">Eremomyces bilateralis CBS 781.70</name>
    <dbReference type="NCBI Taxonomy" id="1392243"/>
    <lineage>
        <taxon>Eukaryota</taxon>
        <taxon>Fungi</taxon>
        <taxon>Dikarya</taxon>
        <taxon>Ascomycota</taxon>
        <taxon>Pezizomycotina</taxon>
        <taxon>Dothideomycetes</taxon>
        <taxon>Dothideomycetes incertae sedis</taxon>
        <taxon>Eremomycetales</taxon>
        <taxon>Eremomycetaceae</taxon>
        <taxon>Eremomyces</taxon>
    </lineage>
</organism>
<feature type="region of interest" description="Disordered" evidence="1">
    <location>
        <begin position="111"/>
        <end position="130"/>
    </location>
</feature>
<proteinExistence type="predicted"/>
<feature type="compositionally biased region" description="Low complexity" evidence="1">
    <location>
        <begin position="218"/>
        <end position="227"/>
    </location>
</feature>
<evidence type="ECO:0000313" key="3">
    <source>
        <dbReference type="Proteomes" id="UP000504638"/>
    </source>
</evidence>
<feature type="region of interest" description="Disordered" evidence="1">
    <location>
        <begin position="248"/>
        <end position="291"/>
    </location>
</feature>
<feature type="region of interest" description="Disordered" evidence="1">
    <location>
        <begin position="348"/>
        <end position="373"/>
    </location>
</feature>
<sequence length="373" mass="40287">MAAEDFADRPNRPASSPGPLPDTSRSPLHHHHQPSSSSILPLFRSNNSSTTSLNKPLTVEESSAGQRTSRSNPLSHLSFRNRRHRVEKSPSSRTSLSSLPVIVRTYSGESIRASSRVRSPTPSSGAVMPRDAKLPSIDAFSFAGILRAVEPDIRDHIDSIAEICARSRLSLADEYGAHLPPQGEILPDQSYGGNLPAGHRGTRAGFLGRTLTTVTEASSSSERLSGGSKPGSATSSYARMTAYGSLRSIISGSTRNKKPKLSKTSDTRRSEGSKENLSEHKEVRSPTGWVISERTPPSVVVVAKPSMTNSEHQEESVQVSNMAAPTQPVLRRPESTLWFPRLWRSSAATGPSAQENVPPNAEESLKDLLKSTK</sequence>
<feature type="compositionally biased region" description="Basic and acidic residues" evidence="1">
    <location>
        <begin position="263"/>
        <end position="284"/>
    </location>
</feature>
<accession>A0A6G1FVL1</accession>